<organism evidence="1 2">
    <name type="scientific">Meloidogyne graminicola</name>
    <dbReference type="NCBI Taxonomy" id="189291"/>
    <lineage>
        <taxon>Eukaryota</taxon>
        <taxon>Metazoa</taxon>
        <taxon>Ecdysozoa</taxon>
        <taxon>Nematoda</taxon>
        <taxon>Chromadorea</taxon>
        <taxon>Rhabditida</taxon>
        <taxon>Tylenchina</taxon>
        <taxon>Tylenchomorpha</taxon>
        <taxon>Tylenchoidea</taxon>
        <taxon>Meloidogynidae</taxon>
        <taxon>Meloidogyninae</taxon>
        <taxon>Meloidogyne</taxon>
    </lineage>
</organism>
<reference evidence="1" key="1">
    <citation type="journal article" date="2020" name="Ecol. Evol.">
        <title>Genome structure and content of the rice root-knot nematode (Meloidogyne graminicola).</title>
        <authorList>
            <person name="Phan N.T."/>
            <person name="Danchin E.G.J."/>
            <person name="Klopp C."/>
            <person name="Perfus-Barbeoch L."/>
            <person name="Kozlowski D.K."/>
            <person name="Koutsovoulos G.D."/>
            <person name="Lopez-Roques C."/>
            <person name="Bouchez O."/>
            <person name="Zahm M."/>
            <person name="Besnard G."/>
            <person name="Bellafiore S."/>
        </authorList>
    </citation>
    <scope>NUCLEOTIDE SEQUENCE</scope>
    <source>
        <strain evidence="1">VN-18</strain>
    </source>
</reference>
<accession>A0A8S9ZJB0</accession>
<keyword evidence="2" id="KW-1185">Reference proteome</keyword>
<protein>
    <submittedName>
        <fullName evidence="1">Uncharacterized protein</fullName>
    </submittedName>
</protein>
<name>A0A8S9ZJB0_9BILA</name>
<gene>
    <name evidence="1" type="ORF">Mgra_00007372</name>
</gene>
<dbReference type="EMBL" id="JABEBT010000081">
    <property type="protein sequence ID" value="KAF7633271.1"/>
    <property type="molecule type" value="Genomic_DNA"/>
</dbReference>
<evidence type="ECO:0000313" key="2">
    <source>
        <dbReference type="Proteomes" id="UP000605970"/>
    </source>
</evidence>
<dbReference type="OrthoDB" id="5901923at2759"/>
<dbReference type="AlphaFoldDB" id="A0A8S9ZJB0"/>
<sequence>MHSSYSETVGQILPEGIERQLRSQLRALRFEHPQEYAKLQQLEVGKFLASKSLYNWLSEWELTKWDNDRRNEHLCFNLKNNTNRNNLWYRRQQNNFMKNNAAVQFPIIHEENNVGNIKNNFIYYNK</sequence>
<comment type="caution">
    <text evidence="1">The sequence shown here is derived from an EMBL/GenBank/DDBJ whole genome shotgun (WGS) entry which is preliminary data.</text>
</comment>
<dbReference type="Proteomes" id="UP000605970">
    <property type="component" value="Unassembled WGS sequence"/>
</dbReference>
<proteinExistence type="predicted"/>
<evidence type="ECO:0000313" key="1">
    <source>
        <dbReference type="EMBL" id="KAF7633271.1"/>
    </source>
</evidence>